<dbReference type="Proteomes" id="UP001501842">
    <property type="component" value="Unassembled WGS sequence"/>
</dbReference>
<dbReference type="EMBL" id="BAAATZ010000007">
    <property type="protein sequence ID" value="GAA2725023.1"/>
    <property type="molecule type" value="Genomic_DNA"/>
</dbReference>
<reference evidence="2 3" key="1">
    <citation type="journal article" date="2019" name="Int. J. Syst. Evol. Microbiol.">
        <title>The Global Catalogue of Microorganisms (GCM) 10K type strain sequencing project: providing services to taxonomists for standard genome sequencing and annotation.</title>
        <authorList>
            <consortium name="The Broad Institute Genomics Platform"/>
            <consortium name="The Broad Institute Genome Sequencing Center for Infectious Disease"/>
            <person name="Wu L."/>
            <person name="Ma J."/>
        </authorList>
    </citation>
    <scope>NUCLEOTIDE SEQUENCE [LARGE SCALE GENOMIC DNA]</scope>
    <source>
        <strain evidence="2 3">JCM 8201</strain>
    </source>
</reference>
<keyword evidence="3" id="KW-1185">Reference proteome</keyword>
<feature type="region of interest" description="Disordered" evidence="1">
    <location>
        <begin position="1"/>
        <end position="28"/>
    </location>
</feature>
<protein>
    <submittedName>
        <fullName evidence="2">Uncharacterized protein</fullName>
    </submittedName>
</protein>
<feature type="compositionally biased region" description="Basic and acidic residues" evidence="1">
    <location>
        <begin position="122"/>
        <end position="132"/>
    </location>
</feature>
<evidence type="ECO:0000256" key="1">
    <source>
        <dbReference type="SAM" id="MobiDB-lite"/>
    </source>
</evidence>
<organism evidence="2 3">
    <name type="scientific">Actinocorallia aurantiaca</name>
    <dbReference type="NCBI Taxonomy" id="46204"/>
    <lineage>
        <taxon>Bacteria</taxon>
        <taxon>Bacillati</taxon>
        <taxon>Actinomycetota</taxon>
        <taxon>Actinomycetes</taxon>
        <taxon>Streptosporangiales</taxon>
        <taxon>Thermomonosporaceae</taxon>
        <taxon>Actinocorallia</taxon>
    </lineage>
</organism>
<proteinExistence type="predicted"/>
<feature type="region of interest" description="Disordered" evidence="1">
    <location>
        <begin position="79"/>
        <end position="132"/>
    </location>
</feature>
<name>A0ABN3U5I8_9ACTN</name>
<sequence length="132" mass="14651">MLGLSGEASGSRRREGTPTGAEFRGTGFSQTEVICMRFSSVRDGDVPGAGSRRGPYAAVDLGSSRIRVSVPAYKVMIDRPSSLPVEPDAPAPEPEGVRPRRRPRWRPPRAARCARWRPRWPPRSERGRRART</sequence>
<comment type="caution">
    <text evidence="2">The sequence shown here is derived from an EMBL/GenBank/DDBJ whole genome shotgun (WGS) entry which is preliminary data.</text>
</comment>
<evidence type="ECO:0000313" key="2">
    <source>
        <dbReference type="EMBL" id="GAA2725023.1"/>
    </source>
</evidence>
<accession>A0ABN3U5I8</accession>
<feature type="compositionally biased region" description="Basic residues" evidence="1">
    <location>
        <begin position="99"/>
        <end position="121"/>
    </location>
</feature>
<gene>
    <name evidence="2" type="ORF">GCM10010439_24080</name>
</gene>
<evidence type="ECO:0000313" key="3">
    <source>
        <dbReference type="Proteomes" id="UP001501842"/>
    </source>
</evidence>